<organism evidence="1">
    <name type="scientific">Ligilactobacillus agilis</name>
    <dbReference type="NCBI Taxonomy" id="1601"/>
    <lineage>
        <taxon>Bacteria</taxon>
        <taxon>Bacillati</taxon>
        <taxon>Bacillota</taxon>
        <taxon>Bacilli</taxon>
        <taxon>Lactobacillales</taxon>
        <taxon>Lactobacillaceae</taxon>
        <taxon>Ligilactobacillus</taxon>
    </lineage>
</organism>
<protein>
    <submittedName>
        <fullName evidence="1">Uncharacterized protein</fullName>
    </submittedName>
</protein>
<reference evidence="1" key="1">
    <citation type="submission" date="2019-10" db="EMBL/GenBank/DDBJ databases">
        <title>Lactobacillus agilis SN811 Whole Genome Sequencing Project.</title>
        <authorList>
            <person name="Suzuki S."/>
            <person name="Endo A."/>
            <person name="Maeno S."/>
            <person name="Shiwa Y."/>
            <person name="Matsutani M."/>
            <person name="Kajikawa A."/>
        </authorList>
    </citation>
    <scope>NUCLEOTIDE SEQUENCE</scope>
    <source>
        <strain evidence="1">SN811</strain>
    </source>
</reference>
<name>A0A6F9Y3P3_9LACO</name>
<sequence>MKVVYVFDASTKAFVETKIVDEEYQLQSNETLVAPISEDGTGLYDPVWNGTTWSSLTKEEWLAKQPVNDGPDIKSGPTEAEQMQAQQVVMIANLTKQVQDLQGAVKTLVLQNAVANKEEK</sequence>
<proteinExistence type="predicted"/>
<evidence type="ECO:0000313" key="1">
    <source>
        <dbReference type="EMBL" id="GET12058.1"/>
    </source>
</evidence>
<dbReference type="AlphaFoldDB" id="A0A6F9Y3P3"/>
<dbReference type="Proteomes" id="UP000494160">
    <property type="component" value="Unassembled WGS sequence"/>
</dbReference>
<comment type="caution">
    <text evidence="1">The sequence shown here is derived from an EMBL/GenBank/DDBJ whole genome shotgun (WGS) entry which is preliminary data.</text>
</comment>
<dbReference type="RefSeq" id="WP_172577001.1">
    <property type="nucleotide sequence ID" value="NZ_BLAP01000029.1"/>
</dbReference>
<accession>A0A6F9Y3P3</accession>
<dbReference type="EMBL" id="BLAP01000029">
    <property type="protein sequence ID" value="GET12058.1"/>
    <property type="molecule type" value="Genomic_DNA"/>
</dbReference>
<gene>
    <name evidence="1" type="ORF">SN811_05580</name>
</gene>